<reference evidence="2 3" key="1">
    <citation type="submission" date="2019-05" db="EMBL/GenBank/DDBJ databases">
        <title>The metagenome of a microbial culture collection derived from dairy environment covers the genomic content of the human microbiome.</title>
        <authorList>
            <person name="Roder T."/>
            <person name="Wuthrich D."/>
            <person name="Sattari Z."/>
            <person name="Von Ah U."/>
            <person name="Bar C."/>
            <person name="Ronchi F."/>
            <person name="Macpherson A.J."/>
            <person name="Ganal-Vonarburg S.C."/>
            <person name="Bruggmann R."/>
            <person name="Vergeres G."/>
        </authorList>
    </citation>
    <scope>NUCLEOTIDE SEQUENCE [LARGE SCALE GENOMIC DNA]</scope>
    <source>
        <strain evidence="2 3">FAM 20833</strain>
    </source>
</reference>
<dbReference type="CDD" id="cd07012">
    <property type="entry name" value="PBP2_Bug_TTT"/>
    <property type="match status" value="1"/>
</dbReference>
<evidence type="ECO:0000313" key="3">
    <source>
        <dbReference type="Proteomes" id="UP000307747"/>
    </source>
</evidence>
<evidence type="ECO:0000256" key="1">
    <source>
        <dbReference type="ARBA" id="ARBA00006987"/>
    </source>
</evidence>
<comment type="caution">
    <text evidence="2">The sequence shown here is derived from an EMBL/GenBank/DDBJ whole genome shotgun (WGS) entry which is preliminary data.</text>
</comment>
<dbReference type="OrthoDB" id="8881899at2"/>
<dbReference type="InterPro" id="IPR005064">
    <property type="entry name" value="BUG"/>
</dbReference>
<dbReference type="PIRSF" id="PIRSF017082">
    <property type="entry name" value="YflP"/>
    <property type="match status" value="1"/>
</dbReference>
<dbReference type="EMBL" id="VBTJ01000002">
    <property type="protein sequence ID" value="TLP90055.1"/>
    <property type="molecule type" value="Genomic_DNA"/>
</dbReference>
<evidence type="ECO:0000313" key="2">
    <source>
        <dbReference type="EMBL" id="TLP90055.1"/>
    </source>
</evidence>
<comment type="similarity">
    <text evidence="1">Belongs to the UPF0065 (bug) family.</text>
</comment>
<dbReference type="PANTHER" id="PTHR42928:SF5">
    <property type="entry name" value="BLR1237 PROTEIN"/>
    <property type="match status" value="1"/>
</dbReference>
<dbReference type="Proteomes" id="UP000307747">
    <property type="component" value="Unassembled WGS sequence"/>
</dbReference>
<dbReference type="Gene3D" id="3.40.190.10">
    <property type="entry name" value="Periplasmic binding protein-like II"/>
    <property type="match status" value="1"/>
</dbReference>
<protein>
    <submittedName>
        <fullName evidence="2">Tripartite tricarboxylate transporter substrate binding protein</fullName>
    </submittedName>
</protein>
<name>A0A5R9B4W6_STAXY</name>
<dbReference type="Gene3D" id="3.40.190.150">
    <property type="entry name" value="Bordetella uptake gene, domain 1"/>
    <property type="match status" value="1"/>
</dbReference>
<dbReference type="AlphaFoldDB" id="A0A5R9B4W6"/>
<proteinExistence type="inferred from homology"/>
<gene>
    <name evidence="2" type="ORF">FEZ53_11465</name>
</gene>
<organism evidence="2 3">
    <name type="scientific">Staphylococcus xylosus</name>
    <dbReference type="NCBI Taxonomy" id="1288"/>
    <lineage>
        <taxon>Bacteria</taxon>
        <taxon>Bacillati</taxon>
        <taxon>Bacillota</taxon>
        <taxon>Bacilli</taxon>
        <taxon>Bacillales</taxon>
        <taxon>Staphylococcaceae</taxon>
        <taxon>Staphylococcus</taxon>
    </lineage>
</organism>
<dbReference type="SUPFAM" id="SSF53850">
    <property type="entry name" value="Periplasmic binding protein-like II"/>
    <property type="match status" value="1"/>
</dbReference>
<dbReference type="PANTHER" id="PTHR42928">
    <property type="entry name" value="TRICARBOXYLATE-BINDING PROTEIN"/>
    <property type="match status" value="1"/>
</dbReference>
<dbReference type="InterPro" id="IPR042100">
    <property type="entry name" value="Bug_dom1"/>
</dbReference>
<sequence length="337" mass="37451">MGSENMSKKKGLLIITLSILLASCSAKGNTGSHIDKEAIKAYPNQTINMIIPFGEGSASDAFVRQYSQILSERSNVNFQPINKDGSSGLLGMLYTFQQKNDGYNVLEITPSQVIADNLDKSEKVKLLDDFEPLVQIQSDIYVLSVAEDSPIKNYDDLIEKGKKDKLTIGGTSSTGLDDFATSKFKSEANINSEFIPYKSGSEVKAAALGGEVDVYLDKVVNVVDYVKSNKVRPLVIFNDDRINKIEEFKSVPTTKEKGLDVDIGSWRGFVIKKGTPEAVKKQLTKQLKEAYETKEYKEYAKNNLVDIGEGYLGPDEFEKKLEKEYEKFDEISDDLGI</sequence>
<dbReference type="Pfam" id="PF03401">
    <property type="entry name" value="TctC"/>
    <property type="match status" value="1"/>
</dbReference>
<accession>A0A5R9B4W6</accession>